<feature type="compositionally biased region" description="Polar residues" evidence="1">
    <location>
        <begin position="51"/>
        <end position="65"/>
    </location>
</feature>
<feature type="region of interest" description="Disordered" evidence="1">
    <location>
        <begin position="51"/>
        <end position="74"/>
    </location>
</feature>
<accession>M4BJ11</accession>
<name>M4BJ11_HYAAE</name>
<keyword evidence="3" id="KW-1185">Reference proteome</keyword>
<organism evidence="2 3">
    <name type="scientific">Hyaloperonospora arabidopsidis (strain Emoy2)</name>
    <name type="common">Downy mildew agent</name>
    <name type="synonym">Peronospora arabidopsidis</name>
    <dbReference type="NCBI Taxonomy" id="559515"/>
    <lineage>
        <taxon>Eukaryota</taxon>
        <taxon>Sar</taxon>
        <taxon>Stramenopiles</taxon>
        <taxon>Oomycota</taxon>
        <taxon>Peronosporomycetes</taxon>
        <taxon>Peronosporales</taxon>
        <taxon>Peronosporaceae</taxon>
        <taxon>Hyaloperonospora</taxon>
    </lineage>
</organism>
<evidence type="ECO:0000256" key="1">
    <source>
        <dbReference type="SAM" id="MobiDB-lite"/>
    </source>
</evidence>
<dbReference type="VEuPathDB" id="FungiDB:HpaG806388"/>
<dbReference type="InParanoid" id="M4BJ11"/>
<reference evidence="3" key="1">
    <citation type="journal article" date="2010" name="Science">
        <title>Signatures of adaptation to obligate biotrophy in the Hyaloperonospora arabidopsidis genome.</title>
        <authorList>
            <person name="Baxter L."/>
            <person name="Tripathy S."/>
            <person name="Ishaque N."/>
            <person name="Boot N."/>
            <person name="Cabral A."/>
            <person name="Kemen E."/>
            <person name="Thines M."/>
            <person name="Ah-Fong A."/>
            <person name="Anderson R."/>
            <person name="Badejoko W."/>
            <person name="Bittner-Eddy P."/>
            <person name="Boore J.L."/>
            <person name="Chibucos M.C."/>
            <person name="Coates M."/>
            <person name="Dehal P."/>
            <person name="Delehaunty K."/>
            <person name="Dong S."/>
            <person name="Downton P."/>
            <person name="Dumas B."/>
            <person name="Fabro G."/>
            <person name="Fronick C."/>
            <person name="Fuerstenberg S.I."/>
            <person name="Fulton L."/>
            <person name="Gaulin E."/>
            <person name="Govers F."/>
            <person name="Hughes L."/>
            <person name="Humphray S."/>
            <person name="Jiang R.H."/>
            <person name="Judelson H."/>
            <person name="Kamoun S."/>
            <person name="Kyung K."/>
            <person name="Meijer H."/>
            <person name="Minx P."/>
            <person name="Morris P."/>
            <person name="Nelson J."/>
            <person name="Phuntumart V."/>
            <person name="Qutob D."/>
            <person name="Rehmany A."/>
            <person name="Rougon-Cardoso A."/>
            <person name="Ryden P."/>
            <person name="Torto-Alalibo T."/>
            <person name="Studholme D."/>
            <person name="Wang Y."/>
            <person name="Win J."/>
            <person name="Wood J."/>
            <person name="Clifton S.W."/>
            <person name="Rogers J."/>
            <person name="Van den Ackerveken G."/>
            <person name="Jones J.D."/>
            <person name="McDowell J.M."/>
            <person name="Beynon J."/>
            <person name="Tyler B.M."/>
        </authorList>
    </citation>
    <scope>NUCLEOTIDE SEQUENCE [LARGE SCALE GENOMIC DNA]</scope>
    <source>
        <strain evidence="3">Emoy2</strain>
    </source>
</reference>
<dbReference type="EMBL" id="JH598312">
    <property type="status" value="NOT_ANNOTATED_CDS"/>
    <property type="molecule type" value="Genomic_DNA"/>
</dbReference>
<protein>
    <submittedName>
        <fullName evidence="2">Uncharacterized protein</fullName>
    </submittedName>
</protein>
<dbReference type="Proteomes" id="UP000011713">
    <property type="component" value="Unassembled WGS sequence"/>
</dbReference>
<evidence type="ECO:0000313" key="2">
    <source>
        <dbReference type="EnsemblProtists" id="HpaP806388"/>
    </source>
</evidence>
<reference evidence="2" key="2">
    <citation type="submission" date="2015-06" db="UniProtKB">
        <authorList>
            <consortium name="EnsemblProtists"/>
        </authorList>
    </citation>
    <scope>IDENTIFICATION</scope>
    <source>
        <strain evidence="2">Emoy2</strain>
    </source>
</reference>
<evidence type="ECO:0000313" key="3">
    <source>
        <dbReference type="Proteomes" id="UP000011713"/>
    </source>
</evidence>
<dbReference type="AlphaFoldDB" id="M4BJ11"/>
<sequence length="89" mass="10285">MLSALGPDRKHATITRFTHDELDNEREKVALFYQQGSQQTELLREQRAQQFEVSRQQQASATGSTHTRRPELLKIDISKYKGAERDSLL</sequence>
<dbReference type="HOGENOM" id="CLU_189483_0_0_1"/>
<proteinExistence type="predicted"/>
<dbReference type="EnsemblProtists" id="HpaT806388">
    <property type="protein sequence ID" value="HpaP806388"/>
    <property type="gene ID" value="HpaG806388"/>
</dbReference>